<dbReference type="InParanoid" id="A0A0C2ZX21"/>
<feature type="region of interest" description="Disordered" evidence="1">
    <location>
        <begin position="209"/>
        <end position="240"/>
    </location>
</feature>
<evidence type="ECO:0000313" key="3">
    <source>
        <dbReference type="EMBL" id="KIM57012.1"/>
    </source>
</evidence>
<dbReference type="EMBL" id="KN822107">
    <property type="protein sequence ID" value="KIM57012.1"/>
    <property type="molecule type" value="Genomic_DNA"/>
</dbReference>
<proteinExistence type="predicted"/>
<dbReference type="Proteomes" id="UP000053989">
    <property type="component" value="Unassembled WGS sequence"/>
</dbReference>
<feature type="compositionally biased region" description="Basic and acidic residues" evidence="1">
    <location>
        <begin position="159"/>
        <end position="170"/>
    </location>
</feature>
<evidence type="ECO:0000256" key="1">
    <source>
        <dbReference type="SAM" id="MobiDB-lite"/>
    </source>
</evidence>
<sequence length="240" mass="26333">MVNCEQTLAAILFRLLHSVTVAELRAKAEKAKDAGVAKVVNTKDRYSSIPASRTSFDPNWKRAPPPSSSASPPQPPSRSISPPSVHASNIHGPLPATSRRPRPDSTSSFSTLTPEVWNSPPPVAPRPSRPDMPSMSQSDVSALPPPPKRFSSGYPPNHKRTDSRDDASDRIDWANLSGEDKEEFFLWLDEFFSRFLNVKLGPRNSNIPLSVPDHHPSRTGPPVSVALSSHVPSKREFHSL</sequence>
<name>A0A0C2ZX21_9AGAM</name>
<dbReference type="AlphaFoldDB" id="A0A0C2ZX21"/>
<feature type="compositionally biased region" description="Pro residues" evidence="1">
    <location>
        <begin position="63"/>
        <end position="76"/>
    </location>
</feature>
<feature type="signal peptide" evidence="2">
    <location>
        <begin position="1"/>
        <end position="22"/>
    </location>
</feature>
<keyword evidence="2" id="KW-0732">Signal</keyword>
<dbReference type="OrthoDB" id="3357271at2759"/>
<evidence type="ECO:0000313" key="4">
    <source>
        <dbReference type="Proteomes" id="UP000053989"/>
    </source>
</evidence>
<gene>
    <name evidence="3" type="ORF">SCLCIDRAFT_1144139</name>
</gene>
<feature type="region of interest" description="Disordered" evidence="1">
    <location>
        <begin position="45"/>
        <end position="170"/>
    </location>
</feature>
<evidence type="ECO:0008006" key="5">
    <source>
        <dbReference type="Google" id="ProtNLM"/>
    </source>
</evidence>
<dbReference type="HOGENOM" id="CLU_090688_0_0_1"/>
<keyword evidence="4" id="KW-1185">Reference proteome</keyword>
<protein>
    <recommendedName>
        <fullName evidence="5">Autophagy-related protein 13</fullName>
    </recommendedName>
</protein>
<organism evidence="3 4">
    <name type="scientific">Scleroderma citrinum Foug A</name>
    <dbReference type="NCBI Taxonomy" id="1036808"/>
    <lineage>
        <taxon>Eukaryota</taxon>
        <taxon>Fungi</taxon>
        <taxon>Dikarya</taxon>
        <taxon>Basidiomycota</taxon>
        <taxon>Agaricomycotina</taxon>
        <taxon>Agaricomycetes</taxon>
        <taxon>Agaricomycetidae</taxon>
        <taxon>Boletales</taxon>
        <taxon>Sclerodermatineae</taxon>
        <taxon>Sclerodermataceae</taxon>
        <taxon>Scleroderma</taxon>
    </lineage>
</organism>
<accession>A0A0C2ZX21</accession>
<reference evidence="4" key="2">
    <citation type="submission" date="2015-01" db="EMBL/GenBank/DDBJ databases">
        <title>Evolutionary Origins and Diversification of the Mycorrhizal Mutualists.</title>
        <authorList>
            <consortium name="DOE Joint Genome Institute"/>
            <consortium name="Mycorrhizal Genomics Consortium"/>
            <person name="Kohler A."/>
            <person name="Kuo A."/>
            <person name="Nagy L.G."/>
            <person name="Floudas D."/>
            <person name="Copeland A."/>
            <person name="Barry K.W."/>
            <person name="Cichocki N."/>
            <person name="Veneault-Fourrey C."/>
            <person name="LaButti K."/>
            <person name="Lindquist E.A."/>
            <person name="Lipzen A."/>
            <person name="Lundell T."/>
            <person name="Morin E."/>
            <person name="Murat C."/>
            <person name="Riley R."/>
            <person name="Ohm R."/>
            <person name="Sun H."/>
            <person name="Tunlid A."/>
            <person name="Henrissat B."/>
            <person name="Grigoriev I.V."/>
            <person name="Hibbett D.S."/>
            <person name="Martin F."/>
        </authorList>
    </citation>
    <scope>NUCLEOTIDE SEQUENCE [LARGE SCALE GENOMIC DNA]</scope>
    <source>
        <strain evidence="4">Foug A</strain>
    </source>
</reference>
<reference evidence="3 4" key="1">
    <citation type="submission" date="2014-04" db="EMBL/GenBank/DDBJ databases">
        <authorList>
            <consortium name="DOE Joint Genome Institute"/>
            <person name="Kuo A."/>
            <person name="Kohler A."/>
            <person name="Nagy L.G."/>
            <person name="Floudas D."/>
            <person name="Copeland A."/>
            <person name="Barry K.W."/>
            <person name="Cichocki N."/>
            <person name="Veneault-Fourrey C."/>
            <person name="LaButti K."/>
            <person name="Lindquist E.A."/>
            <person name="Lipzen A."/>
            <person name="Lundell T."/>
            <person name="Morin E."/>
            <person name="Murat C."/>
            <person name="Sun H."/>
            <person name="Tunlid A."/>
            <person name="Henrissat B."/>
            <person name="Grigoriev I.V."/>
            <person name="Hibbett D.S."/>
            <person name="Martin F."/>
            <person name="Nordberg H.P."/>
            <person name="Cantor M.N."/>
            <person name="Hua S.X."/>
        </authorList>
    </citation>
    <scope>NUCLEOTIDE SEQUENCE [LARGE SCALE GENOMIC DNA]</scope>
    <source>
        <strain evidence="3 4">Foug A</strain>
    </source>
</reference>
<feature type="chain" id="PRO_5002175067" description="Autophagy-related protein 13" evidence="2">
    <location>
        <begin position="23"/>
        <end position="240"/>
    </location>
</feature>
<evidence type="ECO:0000256" key="2">
    <source>
        <dbReference type="SAM" id="SignalP"/>
    </source>
</evidence>